<gene>
    <name evidence="1" type="ORF">POL72_37805</name>
</gene>
<dbReference type="Pfam" id="PF01042">
    <property type="entry name" value="Ribonuc_L-PSP"/>
    <property type="match status" value="1"/>
</dbReference>
<dbReference type="SUPFAM" id="SSF55298">
    <property type="entry name" value="YjgF-like"/>
    <property type="match status" value="1"/>
</dbReference>
<organism evidence="1 2">
    <name type="scientific">Sorangium atrum</name>
    <dbReference type="NCBI Taxonomy" id="2995308"/>
    <lineage>
        <taxon>Bacteria</taxon>
        <taxon>Pseudomonadati</taxon>
        <taxon>Myxococcota</taxon>
        <taxon>Polyangia</taxon>
        <taxon>Polyangiales</taxon>
        <taxon>Polyangiaceae</taxon>
        <taxon>Sorangium</taxon>
    </lineage>
</organism>
<dbReference type="EMBL" id="JAQNDK010000004">
    <property type="protein sequence ID" value="MDC0683547.1"/>
    <property type="molecule type" value="Genomic_DNA"/>
</dbReference>
<dbReference type="PANTHER" id="PTHR43857:SF1">
    <property type="entry name" value="YJGH FAMILY PROTEIN"/>
    <property type="match status" value="1"/>
</dbReference>
<dbReference type="InterPro" id="IPR035959">
    <property type="entry name" value="RutC-like_sf"/>
</dbReference>
<dbReference type="RefSeq" id="WP_272101683.1">
    <property type="nucleotide sequence ID" value="NZ_JAQNDK010000004.1"/>
</dbReference>
<protein>
    <submittedName>
        <fullName evidence="1">RidA family protein</fullName>
    </submittedName>
</protein>
<dbReference type="PANTHER" id="PTHR43857">
    <property type="entry name" value="BLR7761 PROTEIN"/>
    <property type="match status" value="1"/>
</dbReference>
<dbReference type="Proteomes" id="UP001217485">
    <property type="component" value="Unassembled WGS sequence"/>
</dbReference>
<dbReference type="Gene3D" id="3.30.1330.40">
    <property type="entry name" value="RutC-like"/>
    <property type="match status" value="1"/>
</dbReference>
<keyword evidence="2" id="KW-1185">Reference proteome</keyword>
<evidence type="ECO:0000313" key="1">
    <source>
        <dbReference type="EMBL" id="MDC0683547.1"/>
    </source>
</evidence>
<name>A0ABT5CAY8_9BACT</name>
<reference evidence="1 2" key="1">
    <citation type="submission" date="2023-01" db="EMBL/GenBank/DDBJ databases">
        <title>Minimal conservation of predation-associated metabolite biosynthetic gene clusters underscores biosynthetic potential of Myxococcota including descriptions for ten novel species: Archangium lansinium sp. nov., Myxococcus landrumus sp. nov., Nannocystis bai.</title>
        <authorList>
            <person name="Ahearne A."/>
            <person name="Stevens C."/>
            <person name="Dowd S."/>
        </authorList>
    </citation>
    <scope>NUCLEOTIDE SEQUENCE [LARGE SCALE GENOMIC DNA]</scope>
    <source>
        <strain evidence="1 2">WIWO2</strain>
    </source>
</reference>
<comment type="caution">
    <text evidence="1">The sequence shown here is derived from an EMBL/GenBank/DDBJ whole genome shotgun (WGS) entry which is preliminary data.</text>
</comment>
<dbReference type="CDD" id="cd00448">
    <property type="entry name" value="YjgF_YER057c_UK114_family"/>
    <property type="match status" value="1"/>
</dbReference>
<dbReference type="InterPro" id="IPR006175">
    <property type="entry name" value="YjgF/YER057c/UK114"/>
</dbReference>
<proteinExistence type="predicted"/>
<evidence type="ECO:0000313" key="2">
    <source>
        <dbReference type="Proteomes" id="UP001217485"/>
    </source>
</evidence>
<sequence length="162" mass="16568">MNGDLEIVQPAGWPAPRGYANGVVTRGRTLHIAGQIGWDPASGQLRSDDLAEQFAQALDNVLAVVAAAGGEPGDVARMTVYVTDLEAYRGSLRAIGAAWRARFGKHFPAMALVGVAGLVERRALVEIEAVAALDARGEGAAVEIDAAAAAPPSTGARGEGGP</sequence>
<accession>A0ABT5CAY8</accession>